<comment type="caution">
    <text evidence="1">The sequence shown here is derived from an EMBL/GenBank/DDBJ whole genome shotgun (WGS) entry which is preliminary data.</text>
</comment>
<protein>
    <recommendedName>
        <fullName evidence="2">Cysteine-rich domain-containing protein</fullName>
    </recommendedName>
</protein>
<evidence type="ECO:0000313" key="1">
    <source>
        <dbReference type="EMBL" id="GAH00609.1"/>
    </source>
</evidence>
<accession>X1D692</accession>
<gene>
    <name evidence="1" type="ORF">S01H4_41621</name>
</gene>
<reference evidence="1" key="1">
    <citation type="journal article" date="2014" name="Front. Microbiol.">
        <title>High frequency of phylogenetically diverse reductive dehalogenase-homologous genes in deep subseafloor sedimentary metagenomes.</title>
        <authorList>
            <person name="Kawai M."/>
            <person name="Futagami T."/>
            <person name="Toyoda A."/>
            <person name="Takaki Y."/>
            <person name="Nishi S."/>
            <person name="Hori S."/>
            <person name="Arai W."/>
            <person name="Tsubouchi T."/>
            <person name="Morono Y."/>
            <person name="Uchiyama I."/>
            <person name="Ito T."/>
            <person name="Fujiyama A."/>
            <person name="Inagaki F."/>
            <person name="Takami H."/>
        </authorList>
    </citation>
    <scope>NUCLEOTIDE SEQUENCE</scope>
    <source>
        <strain evidence="1">Expedition CK06-06</strain>
    </source>
</reference>
<sequence length="62" mass="6981">MDTPKGERLSDLRLEQAIEVGAEVLVTSCPYCIINFKDSKLTLEDSDVIEIKDITEIIQEVI</sequence>
<name>X1D692_9ZZZZ</name>
<evidence type="ECO:0008006" key="2">
    <source>
        <dbReference type="Google" id="ProtNLM"/>
    </source>
</evidence>
<dbReference type="EMBL" id="BART01022778">
    <property type="protein sequence ID" value="GAH00609.1"/>
    <property type="molecule type" value="Genomic_DNA"/>
</dbReference>
<dbReference type="AlphaFoldDB" id="X1D692"/>
<organism evidence="1">
    <name type="scientific">marine sediment metagenome</name>
    <dbReference type="NCBI Taxonomy" id="412755"/>
    <lineage>
        <taxon>unclassified sequences</taxon>
        <taxon>metagenomes</taxon>
        <taxon>ecological metagenomes</taxon>
    </lineage>
</organism>
<proteinExistence type="predicted"/>